<dbReference type="InterPro" id="IPR009542">
    <property type="entry name" value="Spc1/SPCS1"/>
</dbReference>
<dbReference type="GO" id="GO:0005787">
    <property type="term" value="C:signal peptidase complex"/>
    <property type="evidence" value="ECO:0007669"/>
    <property type="project" value="InterPro"/>
</dbReference>
<dbReference type="GO" id="GO:0045047">
    <property type="term" value="P:protein targeting to ER"/>
    <property type="evidence" value="ECO:0007669"/>
    <property type="project" value="TreeGrafter"/>
</dbReference>
<keyword evidence="12" id="KW-1185">Reference proteome</keyword>
<evidence type="ECO:0000256" key="3">
    <source>
        <dbReference type="ARBA" id="ARBA00017059"/>
    </source>
</evidence>
<dbReference type="Pfam" id="PF06645">
    <property type="entry name" value="SPC12"/>
    <property type="match status" value="1"/>
</dbReference>
<comment type="similarity">
    <text evidence="2">Belongs to the SPCS1 family.</text>
</comment>
<accession>A0A4W3HQB1</accession>
<evidence type="ECO:0000313" key="11">
    <source>
        <dbReference type="Ensembl" id="ENSCMIP00000018316.1"/>
    </source>
</evidence>
<evidence type="ECO:0000256" key="1">
    <source>
        <dbReference type="ARBA" id="ARBA00004477"/>
    </source>
</evidence>
<keyword evidence="5" id="KW-0256">Endoplasmic reticulum</keyword>
<reference evidence="12" key="3">
    <citation type="journal article" date="2014" name="Nature">
        <title>Elephant shark genome provides unique insights into gnathostome evolution.</title>
        <authorList>
            <consortium name="International Elephant Shark Genome Sequencing Consortium"/>
            <person name="Venkatesh B."/>
            <person name="Lee A.P."/>
            <person name="Ravi V."/>
            <person name="Maurya A.K."/>
            <person name="Lian M.M."/>
            <person name="Swann J.B."/>
            <person name="Ohta Y."/>
            <person name="Flajnik M.F."/>
            <person name="Sutoh Y."/>
            <person name="Kasahara M."/>
            <person name="Hoon S."/>
            <person name="Gangu V."/>
            <person name="Roy S.W."/>
            <person name="Irimia M."/>
            <person name="Korzh V."/>
            <person name="Kondrychyn I."/>
            <person name="Lim Z.W."/>
            <person name="Tay B.H."/>
            <person name="Tohari S."/>
            <person name="Kong K.W."/>
            <person name="Ho S."/>
            <person name="Lorente-Galdos B."/>
            <person name="Quilez J."/>
            <person name="Marques-Bonet T."/>
            <person name="Raney B.J."/>
            <person name="Ingham P.W."/>
            <person name="Tay A."/>
            <person name="Hillier L.W."/>
            <person name="Minx P."/>
            <person name="Boehm T."/>
            <person name="Wilson R.K."/>
            <person name="Brenner S."/>
            <person name="Warren W.C."/>
        </authorList>
    </citation>
    <scope>NUCLEOTIDE SEQUENCE [LARGE SCALE GENOMIC DNA]</scope>
</reference>
<proteinExistence type="inferred from homology"/>
<dbReference type="AlphaFoldDB" id="A0A4W3HQB1"/>
<comment type="function">
    <text evidence="9">Component of the signal peptidase complex (SPC) which catalyzes the cleavage of N-terminal signal sequences from nascent proteins as they are translocated into the lumen of the endoplasmic reticulum. Dispensable for SPC enzymatic activity.</text>
</comment>
<reference evidence="11" key="5">
    <citation type="submission" date="2025-09" db="UniProtKB">
        <authorList>
            <consortium name="Ensembl"/>
        </authorList>
    </citation>
    <scope>IDENTIFICATION</scope>
</reference>
<dbReference type="GeneTree" id="ENSGT00390000018321"/>
<protein>
    <recommendedName>
        <fullName evidence="3">Signal peptidase complex subunit 1</fullName>
    </recommendedName>
    <alternativeName>
        <fullName evidence="8">Microsomal signal peptidase 12 kDa subunit</fullName>
    </alternativeName>
</protein>
<evidence type="ECO:0000256" key="8">
    <source>
        <dbReference type="ARBA" id="ARBA00032913"/>
    </source>
</evidence>
<keyword evidence="6" id="KW-1133">Transmembrane helix</keyword>
<comment type="subcellular location">
    <subcellularLocation>
        <location evidence="1">Endoplasmic reticulum membrane</location>
        <topology evidence="1">Multi-pass membrane protein</topology>
    </subcellularLocation>
</comment>
<evidence type="ECO:0000256" key="4">
    <source>
        <dbReference type="ARBA" id="ARBA00022692"/>
    </source>
</evidence>
<evidence type="ECO:0000256" key="2">
    <source>
        <dbReference type="ARBA" id="ARBA00005245"/>
    </source>
</evidence>
<sequence>MFPFLKAVATHMDYKGQQSAEQTFQRVIVAAAVIGFIYGYIVEQFGWTVYIVLAGFAISCLEHGDVALDVGFPEDGLDLWPLLRSAAQHAHDQQRQLPAVGLRYRGKLHRETRAEISLQRHRRHRDKRSALPSLRAAIYMQVVVTVTPNPPARLHSHINVKHFSKCNSGRVAGSAEGRSGKILNSQRVLFCQVGNRLRQ</sequence>
<evidence type="ECO:0000256" key="5">
    <source>
        <dbReference type="ARBA" id="ARBA00022824"/>
    </source>
</evidence>
<evidence type="ECO:0000256" key="6">
    <source>
        <dbReference type="ARBA" id="ARBA00022989"/>
    </source>
</evidence>
<keyword evidence="4" id="KW-0812">Transmembrane</keyword>
<reference evidence="12" key="2">
    <citation type="journal article" date="2007" name="PLoS Biol.">
        <title>Survey sequencing and comparative analysis of the elephant shark (Callorhinchus milii) genome.</title>
        <authorList>
            <person name="Venkatesh B."/>
            <person name="Kirkness E.F."/>
            <person name="Loh Y.H."/>
            <person name="Halpern A.L."/>
            <person name="Lee A.P."/>
            <person name="Johnson J."/>
            <person name="Dandona N."/>
            <person name="Viswanathan L.D."/>
            <person name="Tay A."/>
            <person name="Venter J.C."/>
            <person name="Strausberg R.L."/>
            <person name="Brenner S."/>
        </authorList>
    </citation>
    <scope>NUCLEOTIDE SEQUENCE [LARGE SCALE GENOMIC DNA]</scope>
</reference>
<comment type="subunit">
    <text evidence="10">Component of the signal peptidase complex paralog A (SPC-A) composed of a catalytic subunit SEC11A and three accessory subunits SPCS1, SPCS2 and SPCS3. Component of the signal peptidase complex paralog C (SPC-C) composed of a catalytic subunit SEC11C and three accessory subunits SPCS1, SPCS2 and SPCS3. Within the complex, interacts with SPCS2 and SPCS3. The complex induces a local thinning of the ER membrane which is used to measure the length of the signal peptide (SP) h-region of protein substrates. This ensures the selectivity of the complex towards h-regions shorter than 18-20 amino acids.</text>
</comment>
<evidence type="ECO:0000256" key="7">
    <source>
        <dbReference type="ARBA" id="ARBA00023136"/>
    </source>
</evidence>
<keyword evidence="7" id="KW-0472">Membrane</keyword>
<dbReference type="Proteomes" id="UP000314986">
    <property type="component" value="Unassembled WGS sequence"/>
</dbReference>
<dbReference type="Ensembl" id="ENSCMIT00000018663.1">
    <property type="protein sequence ID" value="ENSCMIP00000018316.1"/>
    <property type="gene ID" value="ENSCMIG00000008628.1"/>
</dbReference>
<evidence type="ECO:0000313" key="12">
    <source>
        <dbReference type="Proteomes" id="UP000314986"/>
    </source>
</evidence>
<reference evidence="12" key="1">
    <citation type="journal article" date="2006" name="Science">
        <title>Ancient noncoding elements conserved in the human genome.</title>
        <authorList>
            <person name="Venkatesh B."/>
            <person name="Kirkness E.F."/>
            <person name="Loh Y.H."/>
            <person name="Halpern A.L."/>
            <person name="Lee A.P."/>
            <person name="Johnson J."/>
            <person name="Dandona N."/>
            <person name="Viswanathan L.D."/>
            <person name="Tay A."/>
            <person name="Venter J.C."/>
            <person name="Strausberg R.L."/>
            <person name="Brenner S."/>
        </authorList>
    </citation>
    <scope>NUCLEOTIDE SEQUENCE [LARGE SCALE GENOMIC DNA]</scope>
</reference>
<reference evidence="11" key="4">
    <citation type="submission" date="2025-08" db="UniProtKB">
        <authorList>
            <consortium name="Ensembl"/>
        </authorList>
    </citation>
    <scope>IDENTIFICATION</scope>
</reference>
<dbReference type="GO" id="GO:0006465">
    <property type="term" value="P:signal peptide processing"/>
    <property type="evidence" value="ECO:0007669"/>
    <property type="project" value="InterPro"/>
</dbReference>
<evidence type="ECO:0000256" key="10">
    <source>
        <dbReference type="ARBA" id="ARBA00046498"/>
    </source>
</evidence>
<name>A0A4W3HQB1_CALMI</name>
<dbReference type="PANTHER" id="PTHR13202:SF0">
    <property type="entry name" value="SIGNAL PEPTIDASE COMPLEX SUBUNIT 1"/>
    <property type="match status" value="1"/>
</dbReference>
<evidence type="ECO:0000256" key="9">
    <source>
        <dbReference type="ARBA" id="ARBA00045204"/>
    </source>
</evidence>
<dbReference type="PANTHER" id="PTHR13202">
    <property type="entry name" value="MICROSOMAL SIGNAL PEPTIDASE 12 KDA SUBUNIT"/>
    <property type="match status" value="1"/>
</dbReference>
<organism evidence="11 12">
    <name type="scientific">Callorhinchus milii</name>
    <name type="common">Ghost shark</name>
    <dbReference type="NCBI Taxonomy" id="7868"/>
    <lineage>
        <taxon>Eukaryota</taxon>
        <taxon>Metazoa</taxon>
        <taxon>Chordata</taxon>
        <taxon>Craniata</taxon>
        <taxon>Vertebrata</taxon>
        <taxon>Chondrichthyes</taxon>
        <taxon>Holocephali</taxon>
        <taxon>Chimaeriformes</taxon>
        <taxon>Callorhinchidae</taxon>
        <taxon>Callorhinchus</taxon>
    </lineage>
</organism>